<dbReference type="InterPro" id="IPR017465">
    <property type="entry name" value="EpsL_proteobac"/>
</dbReference>
<accession>A0A7X3FY49</accession>
<evidence type="ECO:0000256" key="1">
    <source>
        <dbReference type="SAM" id="SignalP"/>
    </source>
</evidence>
<reference evidence="2 3" key="1">
    <citation type="submission" date="2019-12" db="EMBL/GenBank/DDBJ databases">
        <authorList>
            <person name="Li C."/>
            <person name="Zhao J."/>
        </authorList>
    </citation>
    <scope>NUCLEOTIDE SEQUENCE [LARGE SCALE GENOMIC DNA]</scope>
    <source>
        <strain evidence="2 3">NEAU-DD11</strain>
    </source>
</reference>
<dbReference type="NCBIfam" id="TIGR03014">
    <property type="entry name" value="EpsL"/>
    <property type="match status" value="1"/>
</dbReference>
<feature type="chain" id="PRO_5030836323" evidence="1">
    <location>
        <begin position="24"/>
        <end position="398"/>
    </location>
</feature>
<gene>
    <name evidence="2" type="ORF">GPY61_09315</name>
</gene>
<keyword evidence="1" id="KW-0732">Signal</keyword>
<dbReference type="SUPFAM" id="SSF56935">
    <property type="entry name" value="Porins"/>
    <property type="match status" value="1"/>
</dbReference>
<evidence type="ECO:0000313" key="2">
    <source>
        <dbReference type="EMBL" id="MVW60131.1"/>
    </source>
</evidence>
<keyword evidence="3" id="KW-1185">Reference proteome</keyword>
<sequence length="398" mass="44508">MLNFRVRPLALLLCTLFTLPAGAGPSDALHLYAGVGYGHDDNLLRVPEGQPAFDGTRADSWWMREGGLIFDKTYSRQRISIVAKLSKYDFDHFKQLNYDGKDLQATWFWQLGNHLEGKVGTTYQQVLAPYTDFQSNERNLRRSRSHFAEGAWRFHSSWRVRTGFQRDKYDYELFAQRYNNRTEDASEVELDYLPSSGSTVGLVARRVKGKYPYPRPVGPNLLNDNFTQDELKARVLWIATGSTTFDALVGYTRRDQPSFGTGKTSGVAGKIKATYQPRGKMTYRAAVWRDFAPLESTVVSYTLNKGASVGAQWDATAKIKVNADAVYERRNYNARASFASAGDIRDSIRTQSLSATWTPRPTIQVSAGLAHQARSGSPVLGTGSFKSNSVSLSANAQF</sequence>
<dbReference type="RefSeq" id="WP_160408355.1">
    <property type="nucleotide sequence ID" value="NZ_WSES01000003.1"/>
</dbReference>
<dbReference type="EMBL" id="WSES01000003">
    <property type="protein sequence ID" value="MVW60131.1"/>
    <property type="molecule type" value="Genomic_DNA"/>
</dbReference>
<dbReference type="AlphaFoldDB" id="A0A7X3FY49"/>
<feature type="signal peptide" evidence="1">
    <location>
        <begin position="1"/>
        <end position="23"/>
    </location>
</feature>
<comment type="caution">
    <text evidence="2">The sequence shown here is derived from an EMBL/GenBank/DDBJ whole genome shotgun (WGS) entry which is preliminary data.</text>
</comment>
<evidence type="ECO:0000313" key="3">
    <source>
        <dbReference type="Proteomes" id="UP000443353"/>
    </source>
</evidence>
<organism evidence="2 3">
    <name type="scientific">Massilia cellulosiltytica</name>
    <dbReference type="NCBI Taxonomy" id="2683234"/>
    <lineage>
        <taxon>Bacteria</taxon>
        <taxon>Pseudomonadati</taxon>
        <taxon>Pseudomonadota</taxon>
        <taxon>Betaproteobacteria</taxon>
        <taxon>Burkholderiales</taxon>
        <taxon>Oxalobacteraceae</taxon>
        <taxon>Telluria group</taxon>
        <taxon>Massilia</taxon>
    </lineage>
</organism>
<proteinExistence type="predicted"/>
<name>A0A7X3FY49_9BURK</name>
<protein>
    <submittedName>
        <fullName evidence="2">Exopolysaccharide biosynthesis protein EpsL</fullName>
    </submittedName>
</protein>
<dbReference type="Proteomes" id="UP000443353">
    <property type="component" value="Unassembled WGS sequence"/>
</dbReference>